<protein>
    <submittedName>
        <fullName evidence="1">Uncharacterized protein</fullName>
    </submittedName>
</protein>
<evidence type="ECO:0000313" key="1">
    <source>
        <dbReference type="EMBL" id="BDU02263.1"/>
    </source>
</evidence>
<reference evidence="1 2" key="1">
    <citation type="submission" date="2022-11" db="EMBL/GenBank/DDBJ databases">
        <title>Genome Sequencing of Nocardia sp. ON39_IFM12276 and assembly.</title>
        <authorList>
            <person name="Shimojima M."/>
            <person name="Toyokawa M."/>
            <person name="Uesaka K."/>
        </authorList>
    </citation>
    <scope>NUCLEOTIDE SEQUENCE [LARGE SCALE GENOMIC DNA]</scope>
    <source>
        <strain evidence="1 2">IFM 12276</strain>
    </source>
</reference>
<organism evidence="1 2">
    <name type="scientific">Nocardia sputorum</name>
    <dbReference type="NCBI Taxonomy" id="2984338"/>
    <lineage>
        <taxon>Bacteria</taxon>
        <taxon>Bacillati</taxon>
        <taxon>Actinomycetota</taxon>
        <taxon>Actinomycetes</taxon>
        <taxon>Mycobacteriales</taxon>
        <taxon>Nocardiaceae</taxon>
        <taxon>Nocardia</taxon>
    </lineage>
</organism>
<sequence length="98" mass="11151">MAEPAAHRWQILFPFGLTEEQVARLARFAAGNGIDEPAHGIDDRAVFRYDYDRATVELYRHVFQKVLDGAELTDSNRLVLTDFLAELDDWRTAATTPD</sequence>
<dbReference type="RefSeq" id="WP_281875317.1">
    <property type="nucleotide sequence ID" value="NZ_AP026976.1"/>
</dbReference>
<accession>A0ABN6UAN0</accession>
<keyword evidence="2" id="KW-1185">Reference proteome</keyword>
<proteinExistence type="predicted"/>
<dbReference type="EMBL" id="AP026978">
    <property type="protein sequence ID" value="BDU02263.1"/>
    <property type="molecule type" value="Genomic_DNA"/>
</dbReference>
<dbReference type="Proteomes" id="UP001317870">
    <property type="component" value="Chromosome"/>
</dbReference>
<gene>
    <name evidence="1" type="ORF">IFM12276_52910</name>
</gene>
<evidence type="ECO:0000313" key="2">
    <source>
        <dbReference type="Proteomes" id="UP001317870"/>
    </source>
</evidence>
<name>A0ABN6UAN0_9NOCA</name>